<sequence length="60" mass="7014">MPHKWFCETCWETHWNWICPSCGLGEVYCAATVDEDDPPKCEHCGYEVKRGEFETLDGWS</sequence>
<protein>
    <submittedName>
        <fullName evidence="1">Uncharacterized protein</fullName>
    </submittedName>
</protein>
<dbReference type="EMBL" id="JABBVZ010000080">
    <property type="protein sequence ID" value="NMP24033.1"/>
    <property type="molecule type" value="Genomic_DNA"/>
</dbReference>
<dbReference type="RefSeq" id="WP_169101801.1">
    <property type="nucleotide sequence ID" value="NZ_JABBVZ010000080.1"/>
</dbReference>
<proteinExistence type="predicted"/>
<dbReference type="AlphaFoldDB" id="A0A7Y0Q3A3"/>
<name>A0A7Y0Q3A3_9FIRM</name>
<reference evidence="1 2" key="1">
    <citation type="submission" date="2020-04" db="EMBL/GenBank/DDBJ databases">
        <authorList>
            <person name="Zhang R."/>
            <person name="Schippers A."/>
        </authorList>
    </citation>
    <scope>NUCLEOTIDE SEQUENCE [LARGE SCALE GENOMIC DNA]</scope>
    <source>
        <strain evidence="1 2">DSM 109850</strain>
    </source>
</reference>
<dbReference type="Proteomes" id="UP000533476">
    <property type="component" value="Unassembled WGS sequence"/>
</dbReference>
<organism evidence="1 2">
    <name type="scientific">Sulfobacillus harzensis</name>
    <dbReference type="NCBI Taxonomy" id="2729629"/>
    <lineage>
        <taxon>Bacteria</taxon>
        <taxon>Bacillati</taxon>
        <taxon>Bacillota</taxon>
        <taxon>Clostridia</taxon>
        <taxon>Eubacteriales</taxon>
        <taxon>Clostridiales Family XVII. Incertae Sedis</taxon>
        <taxon>Sulfobacillus</taxon>
    </lineage>
</organism>
<keyword evidence="2" id="KW-1185">Reference proteome</keyword>
<comment type="caution">
    <text evidence="1">The sequence shown here is derived from an EMBL/GenBank/DDBJ whole genome shotgun (WGS) entry which is preliminary data.</text>
</comment>
<evidence type="ECO:0000313" key="1">
    <source>
        <dbReference type="EMBL" id="NMP24033.1"/>
    </source>
</evidence>
<accession>A0A7Y0Q3A3</accession>
<evidence type="ECO:0000313" key="2">
    <source>
        <dbReference type="Proteomes" id="UP000533476"/>
    </source>
</evidence>
<gene>
    <name evidence="1" type="ORF">HIJ39_17000</name>
</gene>